<evidence type="ECO:0000313" key="4">
    <source>
        <dbReference type="Proteomes" id="UP000263377"/>
    </source>
</evidence>
<proteinExistence type="predicted"/>
<comment type="caution">
    <text evidence="3">The sequence shown here is derived from an EMBL/GenBank/DDBJ whole genome shotgun (WGS) entry which is preliminary data.</text>
</comment>
<name>A0A372ZXJ2_9ACTN</name>
<dbReference type="RefSeq" id="WP_117488703.1">
    <property type="nucleotide sequence ID" value="NZ_QVIG01000001.1"/>
</dbReference>
<protein>
    <submittedName>
        <fullName evidence="3">LPXTG cell wall anchor domain-containing protein</fullName>
    </submittedName>
</protein>
<evidence type="ECO:0000313" key="3">
    <source>
        <dbReference type="EMBL" id="RGD60559.1"/>
    </source>
</evidence>
<feature type="compositionally biased region" description="Low complexity" evidence="1">
    <location>
        <begin position="256"/>
        <end position="270"/>
    </location>
</feature>
<organism evidence="3 4">
    <name type="scientific">Kitasatospora xanthocidica</name>
    <dbReference type="NCBI Taxonomy" id="83382"/>
    <lineage>
        <taxon>Bacteria</taxon>
        <taxon>Bacillati</taxon>
        <taxon>Actinomycetota</taxon>
        <taxon>Actinomycetes</taxon>
        <taxon>Kitasatosporales</taxon>
        <taxon>Streptomycetaceae</taxon>
        <taxon>Kitasatospora</taxon>
    </lineage>
</organism>
<gene>
    <name evidence="3" type="ORF">DR950_24775</name>
</gene>
<dbReference type="EMBL" id="QVIG01000001">
    <property type="protein sequence ID" value="RGD60559.1"/>
    <property type="molecule type" value="Genomic_DNA"/>
</dbReference>
<accession>A0A372ZXJ2</accession>
<dbReference type="NCBIfam" id="TIGR01167">
    <property type="entry name" value="LPXTG_anchor"/>
    <property type="match status" value="1"/>
</dbReference>
<evidence type="ECO:0000256" key="1">
    <source>
        <dbReference type="SAM" id="MobiDB-lite"/>
    </source>
</evidence>
<feature type="region of interest" description="Disordered" evidence="1">
    <location>
        <begin position="48"/>
        <end position="69"/>
    </location>
</feature>
<evidence type="ECO:0000256" key="2">
    <source>
        <dbReference type="SAM" id="Phobius"/>
    </source>
</evidence>
<reference evidence="3 4" key="1">
    <citation type="submission" date="2018-08" db="EMBL/GenBank/DDBJ databases">
        <title>Diversity &amp; Physiological Properties of Lignin-Decomposing Actinobacteria from Soil.</title>
        <authorList>
            <person name="Roh S.G."/>
            <person name="Kim S.B."/>
        </authorList>
    </citation>
    <scope>NUCLEOTIDE SEQUENCE [LARGE SCALE GENOMIC DNA]</scope>
    <source>
        <strain evidence="3 4">MMS17-GH009</strain>
    </source>
</reference>
<feature type="transmembrane region" description="Helical" evidence="2">
    <location>
        <begin position="283"/>
        <end position="302"/>
    </location>
</feature>
<keyword evidence="2" id="KW-0472">Membrane</keyword>
<dbReference type="NCBIfam" id="NF041528">
    <property type="entry name" value="strep_LAETG"/>
    <property type="match status" value="1"/>
</dbReference>
<feature type="region of interest" description="Disordered" evidence="1">
    <location>
        <begin position="195"/>
        <end position="277"/>
    </location>
</feature>
<keyword evidence="2" id="KW-1133">Transmembrane helix</keyword>
<dbReference type="AlphaFoldDB" id="A0A372ZXJ2"/>
<keyword evidence="4" id="KW-1185">Reference proteome</keyword>
<keyword evidence="2" id="KW-0812">Transmembrane</keyword>
<sequence>MRTSVITRFAKNDRAFSGRRRIATLAATVVLAGGVQLLTTDTAWACGDSDKAPVTTPAKPSAADEEDRSVELHGQGTNATFLKAPGTLTVGGPKAEFDVQFFNGTGADYHRIFPGIAFFNMNGATPKPSQVTAEVMANGTWQRVKLANGCDPAIGGSLPSAGGPLADGHAVRYRFRVGLSADVAKGIDGLQVTVKPSEGRGVSTDVKVVHPAAPAKPTTPAKPKPTPTKDAKPAPAKPAAEQTKDTAPAPAPKPTTPTTAPATTAPAGTPELAQTGSSSTNTFLAASSALLLALGAGVLIAVRRLRPQR</sequence>
<dbReference type="Proteomes" id="UP000263377">
    <property type="component" value="Unassembled WGS sequence"/>
</dbReference>